<evidence type="ECO:0000256" key="1">
    <source>
        <dbReference type="ARBA" id="ARBA00004141"/>
    </source>
</evidence>
<feature type="transmembrane region" description="Helical" evidence="5">
    <location>
        <begin position="121"/>
        <end position="139"/>
    </location>
</feature>
<dbReference type="GO" id="GO:0016020">
    <property type="term" value="C:membrane"/>
    <property type="evidence" value="ECO:0007669"/>
    <property type="project" value="UniProtKB-SubCell"/>
</dbReference>
<feature type="transmembrane region" description="Helical" evidence="5">
    <location>
        <begin position="82"/>
        <end position="100"/>
    </location>
</feature>
<dbReference type="AlphaFoldDB" id="A0AAV5W6X7"/>
<comment type="subcellular location">
    <subcellularLocation>
        <location evidence="1">Membrane</location>
        <topology evidence="1">Multi-pass membrane protein</topology>
    </subcellularLocation>
</comment>
<accession>A0AAV5W6X7</accession>
<dbReference type="InterPro" id="IPR053286">
    <property type="entry name" value="Nematode_rcpt-like_srab"/>
</dbReference>
<evidence type="ECO:0000313" key="7">
    <source>
        <dbReference type="Proteomes" id="UP001432322"/>
    </source>
</evidence>
<gene>
    <name evidence="6" type="ORF">PFISCL1PPCAC_17838</name>
</gene>
<evidence type="ECO:0000256" key="3">
    <source>
        <dbReference type="ARBA" id="ARBA00022989"/>
    </source>
</evidence>
<keyword evidence="3 5" id="KW-1133">Transmembrane helix</keyword>
<evidence type="ECO:0000256" key="2">
    <source>
        <dbReference type="ARBA" id="ARBA00022692"/>
    </source>
</evidence>
<name>A0AAV5W6X7_9BILA</name>
<evidence type="ECO:0000256" key="5">
    <source>
        <dbReference type="SAM" id="Phobius"/>
    </source>
</evidence>
<organism evidence="6 7">
    <name type="scientific">Pristionchus fissidentatus</name>
    <dbReference type="NCBI Taxonomy" id="1538716"/>
    <lineage>
        <taxon>Eukaryota</taxon>
        <taxon>Metazoa</taxon>
        <taxon>Ecdysozoa</taxon>
        <taxon>Nematoda</taxon>
        <taxon>Chromadorea</taxon>
        <taxon>Rhabditida</taxon>
        <taxon>Rhabditina</taxon>
        <taxon>Diplogasteromorpha</taxon>
        <taxon>Diplogasteroidea</taxon>
        <taxon>Neodiplogasteridae</taxon>
        <taxon>Pristionchus</taxon>
    </lineage>
</organism>
<evidence type="ECO:0000313" key="6">
    <source>
        <dbReference type="EMBL" id="GMT26541.1"/>
    </source>
</evidence>
<feature type="non-terminal residue" evidence="6">
    <location>
        <position position="1"/>
    </location>
</feature>
<dbReference type="Proteomes" id="UP001432322">
    <property type="component" value="Unassembled WGS sequence"/>
</dbReference>
<evidence type="ECO:0000256" key="4">
    <source>
        <dbReference type="ARBA" id="ARBA00023136"/>
    </source>
</evidence>
<keyword evidence="2 5" id="KW-0812">Transmembrane</keyword>
<keyword evidence="4 5" id="KW-0472">Membrane</keyword>
<sequence>LIICRILTSSVSIILLCCMECYRNKFPAHKSMKMLMNWHGLWTFILCVSTLIDNSITVHTHWTASNASDILLTSEQCLPRRLIGAIALYGSVASMMAMALERRAASAHLATYDSTGRWHGPIYVVLHLIFTLGSGWMVWASYGYPSKTPHCTIVTPRGITELNIINVQYYI</sequence>
<evidence type="ECO:0008006" key="8">
    <source>
        <dbReference type="Google" id="ProtNLM"/>
    </source>
</evidence>
<proteinExistence type="predicted"/>
<feature type="non-terminal residue" evidence="6">
    <location>
        <position position="171"/>
    </location>
</feature>
<dbReference type="PANTHER" id="PTHR46561">
    <property type="entry name" value="SERPENTINE RECEPTOR, CLASS AB (CLASS A-LIKE)-RELATED"/>
    <property type="match status" value="1"/>
</dbReference>
<reference evidence="6" key="1">
    <citation type="submission" date="2023-10" db="EMBL/GenBank/DDBJ databases">
        <title>Genome assembly of Pristionchus species.</title>
        <authorList>
            <person name="Yoshida K."/>
            <person name="Sommer R.J."/>
        </authorList>
    </citation>
    <scope>NUCLEOTIDE SEQUENCE</scope>
    <source>
        <strain evidence="6">RS5133</strain>
    </source>
</reference>
<dbReference type="InterPro" id="IPR019408">
    <property type="entry name" value="7TM_GPCR_serpentine_rcpt_Srab"/>
</dbReference>
<dbReference type="EMBL" id="BTSY01000005">
    <property type="protein sequence ID" value="GMT26541.1"/>
    <property type="molecule type" value="Genomic_DNA"/>
</dbReference>
<dbReference type="PANTHER" id="PTHR46561:SF11">
    <property type="entry name" value="SERPENTINE RECEPTOR CLASS ALPHA_BETA-14"/>
    <property type="match status" value="1"/>
</dbReference>
<feature type="transmembrane region" description="Helical" evidence="5">
    <location>
        <begin position="34"/>
        <end position="52"/>
    </location>
</feature>
<dbReference type="Pfam" id="PF10292">
    <property type="entry name" value="7TM_GPCR_Srab"/>
    <property type="match status" value="1"/>
</dbReference>
<protein>
    <recommendedName>
        <fullName evidence="8">G protein-coupled receptor</fullName>
    </recommendedName>
</protein>
<keyword evidence="7" id="KW-1185">Reference proteome</keyword>
<comment type="caution">
    <text evidence="6">The sequence shown here is derived from an EMBL/GenBank/DDBJ whole genome shotgun (WGS) entry which is preliminary data.</text>
</comment>